<proteinExistence type="predicted"/>
<dbReference type="Proteomes" id="UP001359559">
    <property type="component" value="Unassembled WGS sequence"/>
</dbReference>
<name>A0AAN9K5N7_CLITE</name>
<feature type="region of interest" description="Disordered" evidence="1">
    <location>
        <begin position="1"/>
        <end position="24"/>
    </location>
</feature>
<dbReference type="PANTHER" id="PTHR34539:SF19">
    <property type="entry name" value="T6J4.11 PROTEIN"/>
    <property type="match status" value="1"/>
</dbReference>
<evidence type="ECO:0000256" key="1">
    <source>
        <dbReference type="SAM" id="MobiDB-lite"/>
    </source>
</evidence>
<protein>
    <submittedName>
        <fullName evidence="2">Uncharacterized protein</fullName>
    </submittedName>
</protein>
<dbReference type="EMBL" id="JAYKXN010000002">
    <property type="protein sequence ID" value="KAK7310042.1"/>
    <property type="molecule type" value="Genomic_DNA"/>
</dbReference>
<sequence length="181" mass="20210">MEPLSRKKRVRNDSEESALESSEAKRFRDDLLEFLDDADPVPPSQDLDSVMKSLQEEIAAPFVDLTSDSGESQPQIGFLLEAPDEELGLPPPGAPLDPKTEETELICVSSGISELWGFENQIRSYDSFELGTGDDYIFNNNNNNNNSEYVAFDGLFDNSGAYYDDSAGFSESWRHENLPEL</sequence>
<dbReference type="AlphaFoldDB" id="A0AAN9K5N7"/>
<reference evidence="2 3" key="1">
    <citation type="submission" date="2024-01" db="EMBL/GenBank/DDBJ databases">
        <title>The genomes of 5 underutilized Papilionoideae crops provide insights into root nodulation and disease resistance.</title>
        <authorList>
            <person name="Yuan L."/>
        </authorList>
    </citation>
    <scope>NUCLEOTIDE SEQUENCE [LARGE SCALE GENOMIC DNA]</scope>
    <source>
        <strain evidence="2">LY-2023</strain>
        <tissue evidence="2">Leaf</tissue>
    </source>
</reference>
<comment type="caution">
    <text evidence="2">The sequence shown here is derived from an EMBL/GenBank/DDBJ whole genome shotgun (WGS) entry which is preliminary data.</text>
</comment>
<organism evidence="2 3">
    <name type="scientific">Clitoria ternatea</name>
    <name type="common">Butterfly pea</name>
    <dbReference type="NCBI Taxonomy" id="43366"/>
    <lineage>
        <taxon>Eukaryota</taxon>
        <taxon>Viridiplantae</taxon>
        <taxon>Streptophyta</taxon>
        <taxon>Embryophyta</taxon>
        <taxon>Tracheophyta</taxon>
        <taxon>Spermatophyta</taxon>
        <taxon>Magnoliopsida</taxon>
        <taxon>eudicotyledons</taxon>
        <taxon>Gunneridae</taxon>
        <taxon>Pentapetalae</taxon>
        <taxon>rosids</taxon>
        <taxon>fabids</taxon>
        <taxon>Fabales</taxon>
        <taxon>Fabaceae</taxon>
        <taxon>Papilionoideae</taxon>
        <taxon>50 kb inversion clade</taxon>
        <taxon>NPAAA clade</taxon>
        <taxon>indigoferoid/millettioid clade</taxon>
        <taxon>Phaseoleae</taxon>
        <taxon>Clitoria</taxon>
    </lineage>
</organism>
<evidence type="ECO:0000313" key="2">
    <source>
        <dbReference type="EMBL" id="KAK7310042.1"/>
    </source>
</evidence>
<evidence type="ECO:0000313" key="3">
    <source>
        <dbReference type="Proteomes" id="UP001359559"/>
    </source>
</evidence>
<gene>
    <name evidence="2" type="ORF">RJT34_07244</name>
</gene>
<feature type="compositionally biased region" description="Basic residues" evidence="1">
    <location>
        <begin position="1"/>
        <end position="10"/>
    </location>
</feature>
<keyword evidence="3" id="KW-1185">Reference proteome</keyword>
<accession>A0AAN9K5N7</accession>
<dbReference type="PANTHER" id="PTHR34539">
    <property type="entry name" value="T6J4.11 PROTEIN"/>
    <property type="match status" value="1"/>
</dbReference>